<proteinExistence type="inferred from homology"/>
<reference evidence="3" key="1">
    <citation type="submission" date="2019-08" db="EMBL/GenBank/DDBJ databases">
        <title>The improved chromosome-level genome for the pearl oyster Pinctada fucata martensii using PacBio sequencing and Hi-C.</title>
        <authorList>
            <person name="Zheng Z."/>
        </authorList>
    </citation>
    <scope>NUCLEOTIDE SEQUENCE</scope>
    <source>
        <strain evidence="3">ZZ-2019</strain>
        <tissue evidence="3">Adductor muscle</tissue>
    </source>
</reference>
<dbReference type="PANTHER" id="PTHR12184">
    <property type="entry name" value="UBIQUINOL-CYTOCHROME C REDUCTASE COMPLEX ASSEMBLY FACTOR 1 FAMILY MEMBER"/>
    <property type="match status" value="1"/>
</dbReference>
<gene>
    <name evidence="3" type="ORF">FSP39_011555</name>
</gene>
<dbReference type="GO" id="GO:0005739">
    <property type="term" value="C:mitochondrion"/>
    <property type="evidence" value="ECO:0007669"/>
    <property type="project" value="TreeGrafter"/>
</dbReference>
<dbReference type="GO" id="GO:0034551">
    <property type="term" value="P:mitochondrial respiratory chain complex III assembly"/>
    <property type="evidence" value="ECO:0007669"/>
    <property type="project" value="TreeGrafter"/>
</dbReference>
<sequence>MEVRKDRLYKDEQAVTVVSMATKSPELTKLIESYRSRCISHFVPHRSLQSCCCSQVLNHALYGDRQTIQVPSRTFFGKPKKKEEGPGVEASQIEELKEEAGSVLRMYGVGDRVSKTTLSKSGIQLYFFVSEVVDPEFWFEELKLPDTYFSYFLLMELHVWFLLVRISAQVKGRKTLEDAIIRTMWEDLEAKMNKVPGAIPHKSKSLKQMYNHFSMAMLTYDEGLLGDDKDLAQAIWRNMYNSSDVDPQVLETLVMYIRKQVRHMDMLSDRDFIINGICLLLPLYGDEVPIHVYREIATKVDLKSSTNQISFGIFSKVSSLFGKKKTMSSKEIEDKAGLKNPKLPK</sequence>
<keyword evidence="4" id="KW-1185">Reference proteome</keyword>
<name>A0AA88XSL9_PINIB</name>
<dbReference type="InterPro" id="IPR021150">
    <property type="entry name" value="Ubiq_cyt_c_chap"/>
</dbReference>
<comment type="caution">
    <text evidence="3">The sequence shown here is derived from an EMBL/GenBank/DDBJ whole genome shotgun (WGS) entry which is preliminary data.</text>
</comment>
<evidence type="ECO:0000256" key="1">
    <source>
        <dbReference type="ARBA" id="ARBA00006407"/>
    </source>
</evidence>
<organism evidence="3 4">
    <name type="scientific">Pinctada imbricata</name>
    <name type="common">Atlantic pearl-oyster</name>
    <name type="synonym">Pinctada martensii</name>
    <dbReference type="NCBI Taxonomy" id="66713"/>
    <lineage>
        <taxon>Eukaryota</taxon>
        <taxon>Metazoa</taxon>
        <taxon>Spiralia</taxon>
        <taxon>Lophotrochozoa</taxon>
        <taxon>Mollusca</taxon>
        <taxon>Bivalvia</taxon>
        <taxon>Autobranchia</taxon>
        <taxon>Pteriomorphia</taxon>
        <taxon>Pterioida</taxon>
        <taxon>Pterioidea</taxon>
        <taxon>Pteriidae</taxon>
        <taxon>Pinctada</taxon>
    </lineage>
</organism>
<dbReference type="AlphaFoldDB" id="A0AA88XSL9"/>
<dbReference type="InterPro" id="IPR007129">
    <property type="entry name" value="Ubiqinol_cyt_c_chaperone_CPB3"/>
</dbReference>
<comment type="similarity">
    <text evidence="1">Belongs to the CBP3 family.</text>
</comment>
<protein>
    <recommendedName>
        <fullName evidence="2">Ubiquinol-cytochrome c chaperone domain-containing protein</fullName>
    </recommendedName>
</protein>
<dbReference type="Proteomes" id="UP001186944">
    <property type="component" value="Unassembled WGS sequence"/>
</dbReference>
<dbReference type="PANTHER" id="PTHR12184:SF1">
    <property type="entry name" value="UBIQUINOL-CYTOCHROME-C REDUCTASE COMPLEX ASSEMBLY FACTOR 1"/>
    <property type="match status" value="1"/>
</dbReference>
<accession>A0AA88XSL9</accession>
<feature type="domain" description="Ubiquinol-cytochrome c chaperone" evidence="2">
    <location>
        <begin position="140"/>
        <end position="274"/>
    </location>
</feature>
<dbReference type="Pfam" id="PF03981">
    <property type="entry name" value="Ubiq_cyt_C_chap"/>
    <property type="match status" value="1"/>
</dbReference>
<evidence type="ECO:0000259" key="2">
    <source>
        <dbReference type="Pfam" id="PF03981"/>
    </source>
</evidence>
<evidence type="ECO:0000313" key="4">
    <source>
        <dbReference type="Proteomes" id="UP001186944"/>
    </source>
</evidence>
<dbReference type="EMBL" id="VSWD01000011">
    <property type="protein sequence ID" value="KAK3087857.1"/>
    <property type="molecule type" value="Genomic_DNA"/>
</dbReference>
<evidence type="ECO:0000313" key="3">
    <source>
        <dbReference type="EMBL" id="KAK3087857.1"/>
    </source>
</evidence>